<feature type="short sequence motif" description="TonB C-terminal box" evidence="13">
    <location>
        <begin position="833"/>
        <end position="850"/>
    </location>
</feature>
<keyword evidence="7" id="KW-0408">Iron</keyword>
<dbReference type="GO" id="GO:0006826">
    <property type="term" value="P:iron ion transport"/>
    <property type="evidence" value="ECO:0007669"/>
    <property type="project" value="UniProtKB-KW"/>
</dbReference>
<feature type="signal peptide" evidence="15">
    <location>
        <begin position="1"/>
        <end position="29"/>
    </location>
</feature>
<keyword evidence="11 12" id="KW-0998">Cell outer membrane</keyword>
<keyword evidence="18" id="KW-0675">Receptor</keyword>
<evidence type="ECO:0000256" key="11">
    <source>
        <dbReference type="ARBA" id="ARBA00023237"/>
    </source>
</evidence>
<evidence type="ECO:0000256" key="1">
    <source>
        <dbReference type="ARBA" id="ARBA00004571"/>
    </source>
</evidence>
<dbReference type="CDD" id="cd01347">
    <property type="entry name" value="ligand_gated_channel"/>
    <property type="match status" value="1"/>
</dbReference>
<keyword evidence="3 12" id="KW-1134">Transmembrane beta strand</keyword>
<dbReference type="InterPro" id="IPR010917">
    <property type="entry name" value="TonB_rcpt_CS"/>
</dbReference>
<keyword evidence="4" id="KW-0410">Iron transport</keyword>
<keyword evidence="9 14" id="KW-0798">TonB box</keyword>
<dbReference type="PANTHER" id="PTHR32552">
    <property type="entry name" value="FERRICHROME IRON RECEPTOR-RELATED"/>
    <property type="match status" value="1"/>
</dbReference>
<feature type="domain" description="TonB-dependent receptor plug" evidence="17">
    <location>
        <begin position="56"/>
        <end position="164"/>
    </location>
</feature>
<dbReference type="Pfam" id="PF07715">
    <property type="entry name" value="Plug"/>
    <property type="match status" value="1"/>
</dbReference>
<comment type="caution">
    <text evidence="18">The sequence shown here is derived from an EMBL/GenBank/DDBJ whole genome shotgun (WGS) entry which is preliminary data.</text>
</comment>
<evidence type="ECO:0000256" key="6">
    <source>
        <dbReference type="ARBA" id="ARBA00022729"/>
    </source>
</evidence>
<evidence type="ECO:0000256" key="15">
    <source>
        <dbReference type="SAM" id="SignalP"/>
    </source>
</evidence>
<evidence type="ECO:0000313" key="19">
    <source>
        <dbReference type="Proteomes" id="UP000581447"/>
    </source>
</evidence>
<dbReference type="InterPro" id="IPR000531">
    <property type="entry name" value="Beta-barrel_TonB"/>
</dbReference>
<evidence type="ECO:0000256" key="12">
    <source>
        <dbReference type="PROSITE-ProRule" id="PRU01360"/>
    </source>
</evidence>
<dbReference type="RefSeq" id="WP_183940236.1">
    <property type="nucleotide sequence ID" value="NZ_BAABBG010000001.1"/>
</dbReference>
<dbReference type="EMBL" id="JACIEA010000001">
    <property type="protein sequence ID" value="MBB3942551.1"/>
    <property type="molecule type" value="Genomic_DNA"/>
</dbReference>
<keyword evidence="6 15" id="KW-0732">Signal</keyword>
<protein>
    <submittedName>
        <fullName evidence="18">Outer membrane receptor protein involved in Fe transport</fullName>
    </submittedName>
</protein>
<dbReference type="InterPro" id="IPR039426">
    <property type="entry name" value="TonB-dep_rcpt-like"/>
</dbReference>
<dbReference type="GO" id="GO:0009279">
    <property type="term" value="C:cell outer membrane"/>
    <property type="evidence" value="ECO:0007669"/>
    <property type="project" value="UniProtKB-SubCell"/>
</dbReference>
<evidence type="ECO:0000256" key="10">
    <source>
        <dbReference type="ARBA" id="ARBA00023136"/>
    </source>
</evidence>
<dbReference type="AlphaFoldDB" id="A0A840AY33"/>
<comment type="similarity">
    <text evidence="12 14">Belongs to the TonB-dependent receptor family.</text>
</comment>
<dbReference type="InterPro" id="IPR036942">
    <property type="entry name" value="Beta-barrel_TonB_sf"/>
</dbReference>
<comment type="subcellular location">
    <subcellularLocation>
        <location evidence="1 12">Cell outer membrane</location>
        <topology evidence="1 12">Multi-pass membrane protein</topology>
    </subcellularLocation>
</comment>
<name>A0A840AY33_9SPHN</name>
<evidence type="ECO:0000256" key="7">
    <source>
        <dbReference type="ARBA" id="ARBA00023004"/>
    </source>
</evidence>
<dbReference type="InterPro" id="IPR012910">
    <property type="entry name" value="Plug_dom"/>
</dbReference>
<keyword evidence="8" id="KW-0406">Ion transport</keyword>
<evidence type="ECO:0000256" key="2">
    <source>
        <dbReference type="ARBA" id="ARBA00022448"/>
    </source>
</evidence>
<dbReference type="Proteomes" id="UP000581447">
    <property type="component" value="Unassembled WGS sequence"/>
</dbReference>
<dbReference type="Pfam" id="PF00593">
    <property type="entry name" value="TonB_dep_Rec_b-barrel"/>
    <property type="match status" value="1"/>
</dbReference>
<feature type="chain" id="PRO_5032352146" evidence="15">
    <location>
        <begin position="30"/>
        <end position="850"/>
    </location>
</feature>
<evidence type="ECO:0000256" key="3">
    <source>
        <dbReference type="ARBA" id="ARBA00022452"/>
    </source>
</evidence>
<dbReference type="PANTHER" id="PTHR32552:SF81">
    <property type="entry name" value="TONB-DEPENDENT OUTER MEMBRANE RECEPTOR"/>
    <property type="match status" value="1"/>
</dbReference>
<dbReference type="PROSITE" id="PS01156">
    <property type="entry name" value="TONB_DEPENDENT_REC_2"/>
    <property type="match status" value="1"/>
</dbReference>
<organism evidence="18 19">
    <name type="scientific">Sphingorhabdus rigui</name>
    <dbReference type="NCBI Taxonomy" id="1282858"/>
    <lineage>
        <taxon>Bacteria</taxon>
        <taxon>Pseudomonadati</taxon>
        <taxon>Pseudomonadota</taxon>
        <taxon>Alphaproteobacteria</taxon>
        <taxon>Sphingomonadales</taxon>
        <taxon>Sphingomonadaceae</taxon>
        <taxon>Sphingorhabdus</taxon>
    </lineage>
</organism>
<evidence type="ECO:0000256" key="9">
    <source>
        <dbReference type="ARBA" id="ARBA00023077"/>
    </source>
</evidence>
<feature type="domain" description="TonB-dependent receptor-like beta-barrel" evidence="16">
    <location>
        <begin position="286"/>
        <end position="813"/>
    </location>
</feature>
<gene>
    <name evidence="18" type="ORF">GGR91_000773</name>
</gene>
<evidence type="ECO:0000313" key="18">
    <source>
        <dbReference type="EMBL" id="MBB3942551.1"/>
    </source>
</evidence>
<keyword evidence="2 12" id="KW-0813">Transport</keyword>
<proteinExistence type="inferred from homology"/>
<dbReference type="SUPFAM" id="SSF56935">
    <property type="entry name" value="Porins"/>
    <property type="match status" value="1"/>
</dbReference>
<evidence type="ECO:0000256" key="4">
    <source>
        <dbReference type="ARBA" id="ARBA00022496"/>
    </source>
</evidence>
<keyword evidence="19" id="KW-1185">Reference proteome</keyword>
<keyword evidence="10 12" id="KW-0472">Membrane</keyword>
<evidence type="ECO:0000259" key="16">
    <source>
        <dbReference type="Pfam" id="PF00593"/>
    </source>
</evidence>
<keyword evidence="5 12" id="KW-0812">Transmembrane</keyword>
<reference evidence="18 19" key="1">
    <citation type="submission" date="2020-08" db="EMBL/GenBank/DDBJ databases">
        <title>Genomic Encyclopedia of Type Strains, Phase IV (KMG-IV): sequencing the most valuable type-strain genomes for metagenomic binning, comparative biology and taxonomic classification.</title>
        <authorList>
            <person name="Goeker M."/>
        </authorList>
    </citation>
    <scope>NUCLEOTIDE SEQUENCE [LARGE SCALE GENOMIC DNA]</scope>
    <source>
        <strain evidence="18 19">DSM 29050</strain>
    </source>
</reference>
<evidence type="ECO:0000256" key="13">
    <source>
        <dbReference type="PROSITE-ProRule" id="PRU10144"/>
    </source>
</evidence>
<evidence type="ECO:0000256" key="5">
    <source>
        <dbReference type="ARBA" id="ARBA00022692"/>
    </source>
</evidence>
<evidence type="ECO:0000259" key="17">
    <source>
        <dbReference type="Pfam" id="PF07715"/>
    </source>
</evidence>
<dbReference type="PROSITE" id="PS52016">
    <property type="entry name" value="TONB_DEPENDENT_REC_3"/>
    <property type="match status" value="1"/>
</dbReference>
<evidence type="ECO:0000256" key="14">
    <source>
        <dbReference type="RuleBase" id="RU003357"/>
    </source>
</evidence>
<evidence type="ECO:0000256" key="8">
    <source>
        <dbReference type="ARBA" id="ARBA00023065"/>
    </source>
</evidence>
<dbReference type="Gene3D" id="2.40.170.20">
    <property type="entry name" value="TonB-dependent receptor, beta-barrel domain"/>
    <property type="match status" value="2"/>
</dbReference>
<accession>A0A840AY33</accession>
<sequence length="850" mass="90570">MKFENHLLKAAMLSTISIVSLSAGSVAFAQDTAPQASDEVDENVIIVTATKREQTLEEVPVAVSVTSAAAIERAQVRDLKDLQTLVPSLRVSQLQSSANTNFIIRGFGNGANNPGIEGSVGVFIDGVYRSRSAAAISDLPNLQRVEVLRGPQSTLFGKNASAGVISIVTAAPSYEFGGSAEVSYGNRNAIVAKADITGPISDNVAFSLAGGINKADGYGTNLVDGSKTSERNRWYGRAQLLIEPSDSFKLRFIGDYDKIDEDCCFVGNIFDGPTGAAIRAIGGRVNSAGIFSYSEYQNFASENKITNGGVSMQADYEMGALSLTSITAYRESRAKTNADSDFTSADLIGANRGDVDITTKTQELRLASDFDGPFNFLLGAYYFNESINNKQALTLGRDFRNYANALTAGAYTSNEALIRALAGVPSTAAPFGGQGQGRFEDWDYKNKAYSVFGTADLELTDGLVLTGGFNYTKDKKNLASNTTITDVFSSIDLIQVAGAAGVPAVLPAGAVGNTSTLYPRITACPNTNGAPTVCNPFLGLQALQFLPPFLNIPNAVENGRTSDGKLTYSVRLAWEATDNINLYASYGTGFKATSWNMSIDSRPFVSDFVAGSPAQGAPITASPIRTAGLSLVNLTSGTRYALPEEATVKELGLKAKWDSVAFNLTVFDQAIKNFQGNSFIGTGFVLANAGKQSVKGIEFDSSVNPTDALQLRAAFVYLDAKYDSYVGSQFGDISGQSVAGIPELSTTLGATYTAELNDGKTLILNADYHNESNVVINENPAWRQYKREVNDLSAAVTLRLDTGMQFSLWGRNLTNAKYVSVNFPSVVQSGSISGYPNTPRTYGASVKYKF</sequence>